<dbReference type="InterPro" id="IPR023750">
    <property type="entry name" value="RbsD-like_sf"/>
</dbReference>
<dbReference type="EMBL" id="LR899619">
    <property type="protein sequence ID" value="CAD7241142.1"/>
    <property type="molecule type" value="Genomic_DNA"/>
</dbReference>
<protein>
    <recommendedName>
        <fullName evidence="3">L-fucose mutarotase</fullName>
        <ecNumber evidence="3">5.1.3.29</ecNumber>
    </recommendedName>
</protein>
<dbReference type="AlphaFoldDB" id="A0A7R8WZW6"/>
<evidence type="ECO:0000313" key="4">
    <source>
        <dbReference type="EMBL" id="CAD7241142.1"/>
    </source>
</evidence>
<name>A0A7R8WZW6_9CRUS</name>
<dbReference type="GO" id="GO:0006004">
    <property type="term" value="P:fucose metabolic process"/>
    <property type="evidence" value="ECO:0007669"/>
    <property type="project" value="TreeGrafter"/>
</dbReference>
<dbReference type="PANTHER" id="PTHR31690:SF4">
    <property type="entry name" value="FUCOSE MUTAROTASE"/>
    <property type="match status" value="1"/>
</dbReference>
<dbReference type="SUPFAM" id="SSF102546">
    <property type="entry name" value="RbsD-like"/>
    <property type="match status" value="1"/>
</dbReference>
<evidence type="ECO:0000313" key="5">
    <source>
        <dbReference type="Proteomes" id="UP000677054"/>
    </source>
</evidence>
<dbReference type="Pfam" id="PF05025">
    <property type="entry name" value="RbsD_FucU"/>
    <property type="match status" value="1"/>
</dbReference>
<dbReference type="GO" id="GO:0042806">
    <property type="term" value="F:fucose binding"/>
    <property type="evidence" value="ECO:0007669"/>
    <property type="project" value="TreeGrafter"/>
</dbReference>
<evidence type="ECO:0000256" key="1">
    <source>
        <dbReference type="ARBA" id="ARBA00023235"/>
    </source>
</evidence>
<dbReference type="EMBL" id="CAJPEV010000102">
    <property type="protein sequence ID" value="CAG0880582.1"/>
    <property type="molecule type" value="Genomic_DNA"/>
</dbReference>
<gene>
    <name evidence="4" type="ORF">DSTB1V02_LOCUS1143</name>
</gene>
<evidence type="ECO:0000256" key="3">
    <source>
        <dbReference type="ARBA" id="ARBA00038859"/>
    </source>
</evidence>
<evidence type="ECO:0000256" key="2">
    <source>
        <dbReference type="ARBA" id="ARBA00036324"/>
    </source>
</evidence>
<dbReference type="EC" id="5.1.3.29" evidence="3"/>
<dbReference type="GO" id="GO:0036373">
    <property type="term" value="F:L-fucose mutarotase activity"/>
    <property type="evidence" value="ECO:0007669"/>
    <property type="project" value="UniProtKB-EC"/>
</dbReference>
<organism evidence="4">
    <name type="scientific">Darwinula stevensoni</name>
    <dbReference type="NCBI Taxonomy" id="69355"/>
    <lineage>
        <taxon>Eukaryota</taxon>
        <taxon>Metazoa</taxon>
        <taxon>Ecdysozoa</taxon>
        <taxon>Arthropoda</taxon>
        <taxon>Crustacea</taxon>
        <taxon>Oligostraca</taxon>
        <taxon>Ostracoda</taxon>
        <taxon>Podocopa</taxon>
        <taxon>Podocopida</taxon>
        <taxon>Darwinulocopina</taxon>
        <taxon>Darwinuloidea</taxon>
        <taxon>Darwinulidae</taxon>
        <taxon>Darwinula</taxon>
    </lineage>
</organism>
<keyword evidence="1" id="KW-0413">Isomerase</keyword>
<dbReference type="PANTHER" id="PTHR31690">
    <property type="entry name" value="FUCOSE MUTAROTASE"/>
    <property type="match status" value="1"/>
</dbReference>
<proteinExistence type="predicted"/>
<reference evidence="4" key="1">
    <citation type="submission" date="2020-11" db="EMBL/GenBank/DDBJ databases">
        <authorList>
            <person name="Tran Van P."/>
        </authorList>
    </citation>
    <scope>NUCLEOTIDE SEQUENCE</scope>
</reference>
<sequence length="154" mass="17431">MHLRSLELVRVLRRGDKESSKFSPRPKEYEAGCAPILADANFPTSSICKRGGGKELRADGHPIPPLLDAILQLMPLDVYHHPVAVMEPVEAGLKVEIWQEYEDVIERHHGKRLDLERVERFAFYERARQAYAVIHTGETASYGNIILKMGVISD</sequence>
<dbReference type="Proteomes" id="UP000677054">
    <property type="component" value="Unassembled WGS sequence"/>
</dbReference>
<dbReference type="Gene3D" id="3.40.1650.10">
    <property type="entry name" value="RbsD-like domain"/>
    <property type="match status" value="1"/>
</dbReference>
<comment type="catalytic activity">
    <reaction evidence="2">
        <text>alpha-L-fucose = beta-L-fucose</text>
        <dbReference type="Rhea" id="RHEA:25580"/>
        <dbReference type="ChEBI" id="CHEBI:42548"/>
        <dbReference type="ChEBI" id="CHEBI:42589"/>
        <dbReference type="EC" id="5.1.3.29"/>
    </reaction>
</comment>
<dbReference type="InterPro" id="IPR007721">
    <property type="entry name" value="RbsD_FucU"/>
</dbReference>
<accession>A0A7R8WZW6</accession>
<dbReference type="InterPro" id="IPR050443">
    <property type="entry name" value="RbsD/FucU_mutarotase"/>
</dbReference>
<dbReference type="OrthoDB" id="10011710at2759"/>
<keyword evidence="5" id="KW-1185">Reference proteome</keyword>